<keyword evidence="11" id="KW-1185">Reference proteome</keyword>
<comment type="subcellular location">
    <subcellularLocation>
        <location evidence="1 8">Cell membrane</location>
        <topology evidence="1 8">Multi-pass membrane protein</topology>
    </subcellularLocation>
</comment>
<sequence length="204" mass="22005">MMAKKTMVEEEGRKTEGDQGEEGGGDGGSGVRTAETMLRVVPMGLCLAALVLMLKNAQVNDFGSVSYADLTPFRYLVYANGFCAGYSLLSASCTALPRPNTLSRSWLLFFFDQVFTYVILAAGTVSAELMYLAYNGDEAVTWSKECGVFDSFCQRATASIGITFGAVACYALLSLLSSYRLFSTYEAPLPFVGKTGLEIAAFPR</sequence>
<feature type="transmembrane region" description="Helical" evidence="8">
    <location>
        <begin position="154"/>
        <end position="173"/>
    </location>
</feature>
<protein>
    <recommendedName>
        <fullName evidence="8">CASP-like protein</fullName>
    </recommendedName>
</protein>
<feature type="compositionally biased region" description="Basic and acidic residues" evidence="9">
    <location>
        <begin position="1"/>
        <end position="17"/>
    </location>
</feature>
<dbReference type="KEGG" id="egu:105041948"/>
<comment type="subunit">
    <text evidence="3 8">Homodimer and heterodimers.</text>
</comment>
<dbReference type="Proteomes" id="UP000504607">
    <property type="component" value="Chromosome 3"/>
</dbReference>
<feature type="region of interest" description="Disordered" evidence="9">
    <location>
        <begin position="1"/>
        <end position="30"/>
    </location>
</feature>
<accession>A0A6I9QYA8</accession>
<evidence type="ECO:0000256" key="8">
    <source>
        <dbReference type="RuleBase" id="RU361233"/>
    </source>
</evidence>
<evidence type="ECO:0000256" key="5">
    <source>
        <dbReference type="ARBA" id="ARBA00022692"/>
    </source>
</evidence>
<keyword evidence="6 8" id="KW-1133">Transmembrane helix</keyword>
<evidence type="ECO:0000256" key="9">
    <source>
        <dbReference type="SAM" id="MobiDB-lite"/>
    </source>
</evidence>
<gene>
    <name evidence="12" type="primary">LOC105041948</name>
</gene>
<evidence type="ECO:0000256" key="7">
    <source>
        <dbReference type="ARBA" id="ARBA00023136"/>
    </source>
</evidence>
<organism evidence="11 12">
    <name type="scientific">Elaeis guineensis var. tenera</name>
    <name type="common">Oil palm</name>
    <dbReference type="NCBI Taxonomy" id="51953"/>
    <lineage>
        <taxon>Eukaryota</taxon>
        <taxon>Viridiplantae</taxon>
        <taxon>Streptophyta</taxon>
        <taxon>Embryophyta</taxon>
        <taxon>Tracheophyta</taxon>
        <taxon>Spermatophyta</taxon>
        <taxon>Magnoliopsida</taxon>
        <taxon>Liliopsida</taxon>
        <taxon>Arecaceae</taxon>
        <taxon>Arecoideae</taxon>
        <taxon>Cocoseae</taxon>
        <taxon>Elaeidinae</taxon>
        <taxon>Elaeis</taxon>
    </lineage>
</organism>
<dbReference type="GO" id="GO:0005886">
    <property type="term" value="C:plasma membrane"/>
    <property type="evidence" value="ECO:0007669"/>
    <property type="project" value="UniProtKB-SubCell"/>
</dbReference>
<dbReference type="InParanoid" id="A0A6I9QYA8"/>
<keyword evidence="7 8" id="KW-0472">Membrane</keyword>
<dbReference type="InterPro" id="IPR006459">
    <property type="entry name" value="CASP/CASPL"/>
</dbReference>
<proteinExistence type="inferred from homology"/>
<evidence type="ECO:0000256" key="2">
    <source>
        <dbReference type="ARBA" id="ARBA00007651"/>
    </source>
</evidence>
<dbReference type="OrthoDB" id="749363at2759"/>
<dbReference type="InterPro" id="IPR006702">
    <property type="entry name" value="CASP_dom"/>
</dbReference>
<feature type="transmembrane region" description="Helical" evidence="8">
    <location>
        <begin position="75"/>
        <end position="96"/>
    </location>
</feature>
<feature type="transmembrane region" description="Helical" evidence="8">
    <location>
        <begin position="37"/>
        <end position="55"/>
    </location>
</feature>
<feature type="transmembrane region" description="Helical" evidence="8">
    <location>
        <begin position="108"/>
        <end position="134"/>
    </location>
</feature>
<dbReference type="FunCoup" id="A0A6I9QYA8">
    <property type="interactions" value="2050"/>
</dbReference>
<comment type="similarity">
    <text evidence="2 8">Belongs to the Casparian strip membrane proteins (CASP) family.</text>
</comment>
<feature type="domain" description="Casparian strip membrane protein" evidence="10">
    <location>
        <begin position="29"/>
        <end position="169"/>
    </location>
</feature>
<dbReference type="PANTHER" id="PTHR33573:SF46">
    <property type="entry name" value="CASP-LIKE PROTEIN 2A1"/>
    <property type="match status" value="1"/>
</dbReference>
<name>A0A6I9QYA8_ELAGV</name>
<evidence type="ECO:0000256" key="1">
    <source>
        <dbReference type="ARBA" id="ARBA00004651"/>
    </source>
</evidence>
<dbReference type="PANTHER" id="PTHR33573">
    <property type="entry name" value="CASP-LIKE PROTEIN 4A4"/>
    <property type="match status" value="1"/>
</dbReference>
<dbReference type="Pfam" id="PF04535">
    <property type="entry name" value="CASP_dom"/>
    <property type="match status" value="1"/>
</dbReference>
<evidence type="ECO:0000256" key="3">
    <source>
        <dbReference type="ARBA" id="ARBA00011489"/>
    </source>
</evidence>
<dbReference type="RefSeq" id="XP_010917325.1">
    <property type="nucleotide sequence ID" value="XM_010919023.3"/>
</dbReference>
<evidence type="ECO:0000313" key="12">
    <source>
        <dbReference type="RefSeq" id="XP_010917325.1"/>
    </source>
</evidence>
<dbReference type="NCBIfam" id="TIGR01569">
    <property type="entry name" value="A_tha_TIGR01569"/>
    <property type="match status" value="1"/>
</dbReference>
<dbReference type="AlphaFoldDB" id="A0A6I9QYA8"/>
<keyword evidence="4 8" id="KW-1003">Cell membrane</keyword>
<evidence type="ECO:0000313" key="11">
    <source>
        <dbReference type="Proteomes" id="UP000504607"/>
    </source>
</evidence>
<evidence type="ECO:0000259" key="10">
    <source>
        <dbReference type="Pfam" id="PF04535"/>
    </source>
</evidence>
<dbReference type="GeneID" id="105041948"/>
<reference evidence="12" key="1">
    <citation type="submission" date="2025-08" db="UniProtKB">
        <authorList>
            <consortium name="RefSeq"/>
        </authorList>
    </citation>
    <scope>IDENTIFICATION</scope>
</reference>
<keyword evidence="5 8" id="KW-0812">Transmembrane</keyword>
<evidence type="ECO:0000256" key="6">
    <source>
        <dbReference type="ARBA" id="ARBA00022989"/>
    </source>
</evidence>
<evidence type="ECO:0000256" key="4">
    <source>
        <dbReference type="ARBA" id="ARBA00022475"/>
    </source>
</evidence>